<proteinExistence type="predicted"/>
<dbReference type="InterPro" id="IPR011676">
    <property type="entry name" value="DUF1618"/>
</dbReference>
<organism evidence="2 3">
    <name type="scientific">Triticum turgidum subsp. durum</name>
    <name type="common">Durum wheat</name>
    <name type="synonym">Triticum durum</name>
    <dbReference type="NCBI Taxonomy" id="4567"/>
    <lineage>
        <taxon>Eukaryota</taxon>
        <taxon>Viridiplantae</taxon>
        <taxon>Streptophyta</taxon>
        <taxon>Embryophyta</taxon>
        <taxon>Tracheophyta</taxon>
        <taxon>Spermatophyta</taxon>
        <taxon>Magnoliopsida</taxon>
        <taxon>Liliopsida</taxon>
        <taxon>Poales</taxon>
        <taxon>Poaceae</taxon>
        <taxon>BOP clade</taxon>
        <taxon>Pooideae</taxon>
        <taxon>Triticodae</taxon>
        <taxon>Triticeae</taxon>
        <taxon>Triticinae</taxon>
        <taxon>Triticum</taxon>
    </lineage>
</organism>
<gene>
    <name evidence="2" type="ORF">TRITD_1Bv1G166840</name>
</gene>
<dbReference type="EMBL" id="LT934112">
    <property type="protein sequence ID" value="VAH20188.1"/>
    <property type="molecule type" value="Genomic_DNA"/>
</dbReference>
<feature type="domain" description="DUF1618" evidence="1">
    <location>
        <begin position="197"/>
        <end position="333"/>
    </location>
</feature>
<evidence type="ECO:0000313" key="2">
    <source>
        <dbReference type="EMBL" id="VAH20188.1"/>
    </source>
</evidence>
<accession>A0A9R0QZJ5</accession>
<name>A0A9R0QZJ5_TRITD</name>
<dbReference type="Proteomes" id="UP000324705">
    <property type="component" value="Chromosome 1B"/>
</dbReference>
<dbReference type="PANTHER" id="PTHR33086">
    <property type="entry name" value="OS05G0468200 PROTEIN-RELATED"/>
    <property type="match status" value="1"/>
</dbReference>
<keyword evidence="3" id="KW-1185">Reference proteome</keyword>
<protein>
    <recommendedName>
        <fullName evidence="1">DUF1618 domain-containing protein</fullName>
    </recommendedName>
</protein>
<dbReference type="Pfam" id="PF07762">
    <property type="entry name" value="DUF1618"/>
    <property type="match status" value="1"/>
</dbReference>
<dbReference type="OMA" id="EGRAWWK"/>
<dbReference type="Gramene" id="TRITD1Bv1G166840.1">
    <property type="protein sequence ID" value="TRITD1Bv1G166840.1"/>
    <property type="gene ID" value="TRITD1Bv1G166840"/>
</dbReference>
<reference evidence="2 3" key="1">
    <citation type="submission" date="2017-09" db="EMBL/GenBank/DDBJ databases">
        <authorList>
            <consortium name="International Durum Wheat Genome Sequencing Consortium (IDWGSC)"/>
            <person name="Milanesi L."/>
        </authorList>
    </citation>
    <scope>NUCLEOTIDE SEQUENCE [LARGE SCALE GENOMIC DNA]</scope>
    <source>
        <strain evidence="3">cv. Svevo</strain>
    </source>
</reference>
<dbReference type="AlphaFoldDB" id="A0A9R0QZJ5"/>
<dbReference type="PANTHER" id="PTHR33086:SF98">
    <property type="entry name" value="OS05G0468200 PROTEIN"/>
    <property type="match status" value="1"/>
</dbReference>
<evidence type="ECO:0000313" key="3">
    <source>
        <dbReference type="Proteomes" id="UP000324705"/>
    </source>
</evidence>
<evidence type="ECO:0000259" key="1">
    <source>
        <dbReference type="Pfam" id="PF07762"/>
    </source>
</evidence>
<sequence length="400" mass="44055">MINRTVEVVEAPSADVRLAEPPLVSELCVPERLVKTRGSPDPDGDVVQSLAGGVFAASGDGLLFLSCLDLRSTAPGASRVRLHPSGLDPTHVPSVTRLVCNPLTRELRRLPDSGFDPVGDVLCGLNMGLLTQADRGHGPPDKFAVADLRQGNHMLRFLSETGKWENVALSPCQVPLARRQPVTPDQATLAFGGRLWWIDLSWGAISADPFSDRPELSFVELPRGSVLPAGAQKEAFRRGSSLPDAEGRAWWKQASFSYRRMGVSEGRLRYVEVSHEEPFLLRSFVLDDEGTGWTLEHRVVLNKLWGSTMGLPLQERGSTRIFLIDPLNANVVYLAAHRIAVVAVDMDRQEVIGCYPYRSDLCMPCVLPPWLRSSRIPSAGKKYVEKNKTLADVLVRLQSH</sequence>